<dbReference type="Proteomes" id="UP000887566">
    <property type="component" value="Unplaced"/>
</dbReference>
<dbReference type="Pfam" id="PF01713">
    <property type="entry name" value="Smr"/>
    <property type="match status" value="1"/>
</dbReference>
<evidence type="ECO:0000313" key="4">
    <source>
        <dbReference type="WBParaSite" id="PSAMB.scaffold2331size23827.g17376.t1"/>
    </source>
</evidence>
<feature type="transmembrane region" description="Helical" evidence="1">
    <location>
        <begin position="6"/>
        <end position="27"/>
    </location>
</feature>
<name>A0A914VSP5_9BILA</name>
<feature type="domain" description="Smr" evidence="2">
    <location>
        <begin position="82"/>
        <end position="136"/>
    </location>
</feature>
<keyword evidence="3" id="KW-1185">Reference proteome</keyword>
<dbReference type="InterPro" id="IPR036063">
    <property type="entry name" value="Smr_dom_sf"/>
</dbReference>
<evidence type="ECO:0000313" key="3">
    <source>
        <dbReference type="Proteomes" id="UP000887566"/>
    </source>
</evidence>
<accession>A0A914VSP5</accession>
<protein>
    <submittedName>
        <fullName evidence="4">Smr domain-containing protein</fullName>
    </submittedName>
</protein>
<evidence type="ECO:0000259" key="2">
    <source>
        <dbReference type="Pfam" id="PF01713"/>
    </source>
</evidence>
<dbReference type="WBParaSite" id="PSAMB.scaffold2331size23827.g17376.t1">
    <property type="protein sequence ID" value="PSAMB.scaffold2331size23827.g17376.t1"/>
    <property type="gene ID" value="PSAMB.scaffold2331size23827.g17376"/>
</dbReference>
<organism evidence="3 4">
    <name type="scientific">Plectus sambesii</name>
    <dbReference type="NCBI Taxonomy" id="2011161"/>
    <lineage>
        <taxon>Eukaryota</taxon>
        <taxon>Metazoa</taxon>
        <taxon>Ecdysozoa</taxon>
        <taxon>Nematoda</taxon>
        <taxon>Chromadorea</taxon>
        <taxon>Plectida</taxon>
        <taxon>Plectina</taxon>
        <taxon>Plectoidea</taxon>
        <taxon>Plectidae</taxon>
        <taxon>Plectus</taxon>
    </lineage>
</organism>
<keyword evidence="1" id="KW-1133">Transmembrane helix</keyword>
<dbReference type="Gene3D" id="3.30.1370.110">
    <property type="match status" value="1"/>
</dbReference>
<evidence type="ECO:0000256" key="1">
    <source>
        <dbReference type="SAM" id="Phobius"/>
    </source>
</evidence>
<reference evidence="4" key="1">
    <citation type="submission" date="2022-11" db="UniProtKB">
        <authorList>
            <consortium name="WormBaseParasite"/>
        </authorList>
    </citation>
    <scope>IDENTIFICATION</scope>
</reference>
<dbReference type="SUPFAM" id="SSF160443">
    <property type="entry name" value="SMR domain-like"/>
    <property type="match status" value="1"/>
</dbReference>
<keyword evidence="1" id="KW-0472">Membrane</keyword>
<dbReference type="InterPro" id="IPR002625">
    <property type="entry name" value="Smr_dom"/>
</dbReference>
<proteinExistence type="predicted"/>
<keyword evidence="1" id="KW-0812">Transmembrane</keyword>
<dbReference type="AlphaFoldDB" id="A0A914VSP5"/>
<sequence length="167" mass="19267">MELWWPLLVPFVVIIITIICLIYRCCCTSTERRNARRDPLNRDHEKGILSDELATELPEGSLFMVDFLKLNKEKNNNLWEKIDLHGLTRKQATIILKKYLPRPLSYGQSFEVVTGRGNNSPNGPVLFHHVKKELDAIYPRDWIRAVNKNGSWIITGGGASPQERSRR</sequence>